<comment type="caution">
    <text evidence="2">The sequence shown here is derived from an EMBL/GenBank/DDBJ whole genome shotgun (WGS) entry which is preliminary data.</text>
</comment>
<evidence type="ECO:0000313" key="2">
    <source>
        <dbReference type="EMBL" id="GBP55976.1"/>
    </source>
</evidence>
<feature type="domain" description="RNase H type-1" evidence="1">
    <location>
        <begin position="1"/>
        <end position="56"/>
    </location>
</feature>
<keyword evidence="3" id="KW-1185">Reference proteome</keyword>
<gene>
    <name evidence="2" type="ORF">EVAR_97690_1</name>
</gene>
<accession>A0A4C1WWR0</accession>
<sequence>MAEIAWRGTCFRGHLPRANANVVRCEGGAVRLFWVRARAGTAGDERADELARRAAFAKETAADCGKFPPSYSKKVIKAASLEEWQTRHAEGSSGDVTKCFFP</sequence>
<dbReference type="Proteomes" id="UP000299102">
    <property type="component" value="Unassembled WGS sequence"/>
</dbReference>
<dbReference type="InterPro" id="IPR002156">
    <property type="entry name" value="RNaseH_domain"/>
</dbReference>
<dbReference type="PROSITE" id="PS50879">
    <property type="entry name" value="RNASE_H_1"/>
    <property type="match status" value="1"/>
</dbReference>
<reference evidence="2 3" key="1">
    <citation type="journal article" date="2019" name="Commun. Biol.">
        <title>The bagworm genome reveals a unique fibroin gene that provides high tensile strength.</title>
        <authorList>
            <person name="Kono N."/>
            <person name="Nakamura H."/>
            <person name="Ohtoshi R."/>
            <person name="Tomita M."/>
            <person name="Numata K."/>
            <person name="Arakawa K."/>
        </authorList>
    </citation>
    <scope>NUCLEOTIDE SEQUENCE [LARGE SCALE GENOMIC DNA]</scope>
</reference>
<name>A0A4C1WWR0_EUMVA</name>
<dbReference type="GO" id="GO:0004523">
    <property type="term" value="F:RNA-DNA hybrid ribonuclease activity"/>
    <property type="evidence" value="ECO:0007669"/>
    <property type="project" value="InterPro"/>
</dbReference>
<proteinExistence type="predicted"/>
<evidence type="ECO:0000259" key="1">
    <source>
        <dbReference type="PROSITE" id="PS50879"/>
    </source>
</evidence>
<organism evidence="2 3">
    <name type="scientific">Eumeta variegata</name>
    <name type="common">Bagworm moth</name>
    <name type="synonym">Eumeta japonica</name>
    <dbReference type="NCBI Taxonomy" id="151549"/>
    <lineage>
        <taxon>Eukaryota</taxon>
        <taxon>Metazoa</taxon>
        <taxon>Ecdysozoa</taxon>
        <taxon>Arthropoda</taxon>
        <taxon>Hexapoda</taxon>
        <taxon>Insecta</taxon>
        <taxon>Pterygota</taxon>
        <taxon>Neoptera</taxon>
        <taxon>Endopterygota</taxon>
        <taxon>Lepidoptera</taxon>
        <taxon>Glossata</taxon>
        <taxon>Ditrysia</taxon>
        <taxon>Tineoidea</taxon>
        <taxon>Psychidae</taxon>
        <taxon>Oiketicinae</taxon>
        <taxon>Eumeta</taxon>
    </lineage>
</organism>
<dbReference type="OrthoDB" id="411823at2759"/>
<dbReference type="GO" id="GO:0003676">
    <property type="term" value="F:nucleic acid binding"/>
    <property type="evidence" value="ECO:0007669"/>
    <property type="project" value="InterPro"/>
</dbReference>
<dbReference type="AlphaFoldDB" id="A0A4C1WWR0"/>
<protein>
    <recommendedName>
        <fullName evidence="1">RNase H type-1 domain-containing protein</fullName>
    </recommendedName>
</protein>
<dbReference type="InterPro" id="IPR036397">
    <property type="entry name" value="RNaseH_sf"/>
</dbReference>
<dbReference type="Gene3D" id="3.30.420.10">
    <property type="entry name" value="Ribonuclease H-like superfamily/Ribonuclease H"/>
    <property type="match status" value="1"/>
</dbReference>
<dbReference type="EMBL" id="BGZK01000682">
    <property type="protein sequence ID" value="GBP55976.1"/>
    <property type="molecule type" value="Genomic_DNA"/>
</dbReference>
<evidence type="ECO:0000313" key="3">
    <source>
        <dbReference type="Proteomes" id="UP000299102"/>
    </source>
</evidence>